<organism evidence="2 3">
    <name type="scientific">Caerostris extrusa</name>
    <name type="common">Bark spider</name>
    <name type="synonym">Caerostris bankana</name>
    <dbReference type="NCBI Taxonomy" id="172846"/>
    <lineage>
        <taxon>Eukaryota</taxon>
        <taxon>Metazoa</taxon>
        <taxon>Ecdysozoa</taxon>
        <taxon>Arthropoda</taxon>
        <taxon>Chelicerata</taxon>
        <taxon>Arachnida</taxon>
        <taxon>Araneae</taxon>
        <taxon>Araneomorphae</taxon>
        <taxon>Entelegynae</taxon>
        <taxon>Araneoidea</taxon>
        <taxon>Araneidae</taxon>
        <taxon>Caerostris</taxon>
    </lineage>
</organism>
<protein>
    <submittedName>
        <fullName evidence="2">Uncharacterized protein</fullName>
    </submittedName>
</protein>
<name>A0AAV4QCT4_CAEEX</name>
<feature type="compositionally biased region" description="Basic and acidic residues" evidence="1">
    <location>
        <begin position="81"/>
        <end position="92"/>
    </location>
</feature>
<dbReference type="EMBL" id="BPLR01006122">
    <property type="protein sequence ID" value="GIY07528.1"/>
    <property type="molecule type" value="Genomic_DNA"/>
</dbReference>
<accession>A0AAV4QCT4</accession>
<dbReference type="Proteomes" id="UP001054945">
    <property type="component" value="Unassembled WGS sequence"/>
</dbReference>
<dbReference type="AlphaFoldDB" id="A0AAV4QCT4"/>
<evidence type="ECO:0000313" key="3">
    <source>
        <dbReference type="Proteomes" id="UP001054945"/>
    </source>
</evidence>
<keyword evidence="3" id="KW-1185">Reference proteome</keyword>
<reference evidence="2 3" key="1">
    <citation type="submission" date="2021-06" db="EMBL/GenBank/DDBJ databases">
        <title>Caerostris extrusa draft genome.</title>
        <authorList>
            <person name="Kono N."/>
            <person name="Arakawa K."/>
        </authorList>
    </citation>
    <scope>NUCLEOTIDE SEQUENCE [LARGE SCALE GENOMIC DNA]</scope>
</reference>
<gene>
    <name evidence="2" type="ORF">CEXT_570321</name>
</gene>
<proteinExistence type="predicted"/>
<evidence type="ECO:0000313" key="2">
    <source>
        <dbReference type="EMBL" id="GIY07528.1"/>
    </source>
</evidence>
<evidence type="ECO:0000256" key="1">
    <source>
        <dbReference type="SAM" id="MobiDB-lite"/>
    </source>
</evidence>
<feature type="region of interest" description="Disordered" evidence="1">
    <location>
        <begin position="70"/>
        <end position="92"/>
    </location>
</feature>
<comment type="caution">
    <text evidence="2">The sequence shown here is derived from an EMBL/GenBank/DDBJ whole genome shotgun (WGS) entry which is preliminary data.</text>
</comment>
<sequence>MYNLQNDALYFSILNRLLNQSYNVTECITFTLHSSNKPFHSDSGHALRYCLENLISNSAGNQRKARTIMEAKRSTRGRQKTKTEGFDRATFY</sequence>